<evidence type="ECO:0000313" key="3">
    <source>
        <dbReference type="Proteomes" id="UP001642464"/>
    </source>
</evidence>
<gene>
    <name evidence="2" type="ORF">SCF082_LOCUS674</name>
</gene>
<dbReference type="Proteomes" id="UP001642464">
    <property type="component" value="Unassembled WGS sequence"/>
</dbReference>
<dbReference type="EMBL" id="CAXAMM010000270">
    <property type="protein sequence ID" value="CAK8986737.1"/>
    <property type="molecule type" value="Genomic_DNA"/>
</dbReference>
<proteinExistence type="predicted"/>
<comment type="caution">
    <text evidence="2">The sequence shown here is derived from an EMBL/GenBank/DDBJ whole genome shotgun (WGS) entry which is preliminary data.</text>
</comment>
<evidence type="ECO:0000313" key="2">
    <source>
        <dbReference type="EMBL" id="CAK8986737.1"/>
    </source>
</evidence>
<reference evidence="2 3" key="1">
    <citation type="submission" date="2024-02" db="EMBL/GenBank/DDBJ databases">
        <authorList>
            <person name="Chen Y."/>
            <person name="Shah S."/>
            <person name="Dougan E. K."/>
            <person name="Thang M."/>
            <person name="Chan C."/>
        </authorList>
    </citation>
    <scope>NUCLEOTIDE SEQUENCE [LARGE SCALE GENOMIC DNA]</scope>
</reference>
<feature type="compositionally biased region" description="Polar residues" evidence="1">
    <location>
        <begin position="86"/>
        <end position="100"/>
    </location>
</feature>
<organism evidence="2 3">
    <name type="scientific">Durusdinium trenchii</name>
    <dbReference type="NCBI Taxonomy" id="1381693"/>
    <lineage>
        <taxon>Eukaryota</taxon>
        <taxon>Sar</taxon>
        <taxon>Alveolata</taxon>
        <taxon>Dinophyceae</taxon>
        <taxon>Suessiales</taxon>
        <taxon>Symbiodiniaceae</taxon>
        <taxon>Durusdinium</taxon>
    </lineage>
</organism>
<evidence type="ECO:0000256" key="1">
    <source>
        <dbReference type="SAM" id="MobiDB-lite"/>
    </source>
</evidence>
<name>A0ABP0H9K3_9DINO</name>
<accession>A0ABP0H9K3</accession>
<feature type="compositionally biased region" description="Polar residues" evidence="1">
    <location>
        <begin position="120"/>
        <end position="143"/>
    </location>
</feature>
<protein>
    <submittedName>
        <fullName evidence="2">Uncharacterized protein</fullName>
    </submittedName>
</protein>
<feature type="region of interest" description="Disordered" evidence="1">
    <location>
        <begin position="82"/>
        <end position="144"/>
    </location>
</feature>
<keyword evidence="3" id="KW-1185">Reference proteome</keyword>
<sequence length="160" mass="17300">MGKRRGHVKEVSRGGLPQGCLDIQEPCPDGSYPTGTTLQREDYVYRPINDLAPAGCYSGCAALQSKFQPKFTLFDWQSSKREATPSMLSGRSCATVTDTSEVPRLTGAPPERGAGALRSAGSQALQTPRLSMESTTSHVSQSARDAELRRLVLSSLAQRR</sequence>
<feature type="region of interest" description="Disordered" evidence="1">
    <location>
        <begin position="1"/>
        <end position="36"/>
    </location>
</feature>